<keyword evidence="3" id="KW-1185">Reference proteome</keyword>
<protein>
    <recommendedName>
        <fullName evidence="4">Type I toxin-antitoxin system Fst family toxin</fullName>
    </recommendedName>
</protein>
<evidence type="ECO:0000313" key="3">
    <source>
        <dbReference type="Proteomes" id="UP001436297"/>
    </source>
</evidence>
<gene>
    <name evidence="2" type="ORF">QQM35_10820</name>
</gene>
<keyword evidence="1" id="KW-0472">Membrane</keyword>
<dbReference type="NCBIfam" id="NF047567">
    <property type="entry name" value="SAOUHSC_02157"/>
    <property type="match status" value="1"/>
</dbReference>
<evidence type="ECO:0000256" key="1">
    <source>
        <dbReference type="SAM" id="Phobius"/>
    </source>
</evidence>
<name>A0ABZ3EGL3_9STAP</name>
<dbReference type="RefSeq" id="WP_251519066.1">
    <property type="nucleotide sequence ID" value="NZ_CP128355.1"/>
</dbReference>
<reference evidence="2 3" key="1">
    <citation type="journal article" date="2024" name="Pathogens">
        <title>Staphylococcus hsinchuensis sp. nov., Isolated from Soymilk.</title>
        <authorList>
            <person name="Wang Y.T."/>
            <person name="Lin Y.C."/>
            <person name="Hsieh Y.H."/>
            <person name="Lin Y.T."/>
            <person name="Hamada M."/>
            <person name="Chen C.C."/>
            <person name="Liou J.S."/>
            <person name="Lee A.Y."/>
            <person name="Zhang W.L."/>
            <person name="Chen Y.T."/>
            <person name="Huang C.H."/>
        </authorList>
    </citation>
    <scope>NUCLEOTIDE SEQUENCE [LARGE SCALE GENOMIC DNA]</scope>
    <source>
        <strain evidence="2 3">H164</strain>
    </source>
</reference>
<dbReference type="EMBL" id="CP128355">
    <property type="protein sequence ID" value="XAF71593.1"/>
    <property type="molecule type" value="Genomic_DNA"/>
</dbReference>
<sequence length="31" mass="3841">MMWWQDMVMTLITGGILVVFRVWLDIKWKDK</sequence>
<evidence type="ECO:0000313" key="2">
    <source>
        <dbReference type="EMBL" id="XAF71593.1"/>
    </source>
</evidence>
<proteinExistence type="predicted"/>
<evidence type="ECO:0008006" key="4">
    <source>
        <dbReference type="Google" id="ProtNLM"/>
    </source>
</evidence>
<organism evidence="2 3">
    <name type="scientific">Staphylococcus hsinchuensis</name>
    <dbReference type="NCBI Taxonomy" id="3051183"/>
    <lineage>
        <taxon>Bacteria</taxon>
        <taxon>Bacillati</taxon>
        <taxon>Bacillota</taxon>
        <taxon>Bacilli</taxon>
        <taxon>Bacillales</taxon>
        <taxon>Staphylococcaceae</taxon>
        <taxon>Staphylococcus</taxon>
    </lineage>
</organism>
<keyword evidence="1" id="KW-1133">Transmembrane helix</keyword>
<keyword evidence="1" id="KW-0812">Transmembrane</keyword>
<accession>A0ABZ3EGL3</accession>
<feature type="transmembrane region" description="Helical" evidence="1">
    <location>
        <begin position="6"/>
        <end position="24"/>
    </location>
</feature>
<dbReference type="Proteomes" id="UP001436297">
    <property type="component" value="Chromosome"/>
</dbReference>